<protein>
    <submittedName>
        <fullName evidence="2">DUF1491 family protein</fullName>
    </submittedName>
</protein>
<evidence type="ECO:0000313" key="3">
    <source>
        <dbReference type="Proteomes" id="UP000621856"/>
    </source>
</evidence>
<dbReference type="EMBL" id="BMGZ01000004">
    <property type="protein sequence ID" value="GGI01542.1"/>
    <property type="molecule type" value="Genomic_DNA"/>
</dbReference>
<evidence type="ECO:0000313" key="4">
    <source>
        <dbReference type="Proteomes" id="UP000818603"/>
    </source>
</evidence>
<dbReference type="EMBL" id="VCJR02000006">
    <property type="protein sequence ID" value="NHK29571.1"/>
    <property type="molecule type" value="Genomic_DNA"/>
</dbReference>
<dbReference type="Pfam" id="PF07372">
    <property type="entry name" value="DUF1491"/>
    <property type="match status" value="1"/>
</dbReference>
<organism evidence="1 3">
    <name type="scientific">Aquisalinus luteolus</name>
    <dbReference type="NCBI Taxonomy" id="1566827"/>
    <lineage>
        <taxon>Bacteria</taxon>
        <taxon>Pseudomonadati</taxon>
        <taxon>Pseudomonadota</taxon>
        <taxon>Alphaproteobacteria</taxon>
        <taxon>Parvularculales</taxon>
        <taxon>Parvularculaceae</taxon>
        <taxon>Aquisalinus</taxon>
    </lineage>
</organism>
<dbReference type="Proteomes" id="UP000621856">
    <property type="component" value="Unassembled WGS sequence"/>
</dbReference>
<dbReference type="Proteomes" id="UP000818603">
    <property type="component" value="Unassembled WGS sequence"/>
</dbReference>
<dbReference type="RefSeq" id="WP_155142762.1">
    <property type="nucleotide sequence ID" value="NZ_BMGZ01000004.1"/>
</dbReference>
<reference evidence="2 4" key="2">
    <citation type="submission" date="2020-02" db="EMBL/GenBank/DDBJ databases">
        <title>Genome sequence of Parvularcula flava strain NH6-79.</title>
        <authorList>
            <person name="Abdul Karim M.H."/>
            <person name="Lam M.Q."/>
            <person name="Chen S.J."/>
            <person name="Yahya A."/>
            <person name="Shahir S."/>
            <person name="Shamsir M.S."/>
            <person name="Chong C.S."/>
        </authorList>
    </citation>
    <scope>NUCLEOTIDE SEQUENCE [LARGE SCALE GENOMIC DNA]</scope>
    <source>
        <strain evidence="2 4">NH6-79</strain>
    </source>
</reference>
<dbReference type="InterPro" id="IPR009964">
    <property type="entry name" value="DUF1491"/>
</dbReference>
<evidence type="ECO:0000313" key="2">
    <source>
        <dbReference type="EMBL" id="NHK29571.1"/>
    </source>
</evidence>
<name>A0A8J3ESK9_9PROT</name>
<reference evidence="1" key="1">
    <citation type="journal article" date="2014" name="Int. J. Syst. Evol. Microbiol.">
        <title>Complete genome sequence of Corynebacterium casei LMG S-19264T (=DSM 44701T), isolated from a smear-ripened cheese.</title>
        <authorList>
            <consortium name="US DOE Joint Genome Institute (JGI-PGF)"/>
            <person name="Walter F."/>
            <person name="Albersmeier A."/>
            <person name="Kalinowski J."/>
            <person name="Ruckert C."/>
        </authorList>
    </citation>
    <scope>NUCLEOTIDE SEQUENCE</scope>
    <source>
        <strain evidence="1">CGMCC 1.14984</strain>
    </source>
</reference>
<comment type="caution">
    <text evidence="1">The sequence shown here is derived from an EMBL/GenBank/DDBJ whole genome shotgun (WGS) entry which is preliminary data.</text>
</comment>
<gene>
    <name evidence="2" type="ORF">FF098_016810</name>
    <name evidence="1" type="ORF">GCM10011355_32440</name>
</gene>
<dbReference type="AlphaFoldDB" id="A0A8J3ESK9"/>
<evidence type="ECO:0000313" key="1">
    <source>
        <dbReference type="EMBL" id="GGI01542.1"/>
    </source>
</evidence>
<sequence>MIRIKTAIFVDAWRRRCQQGGAFATILRKGDEDAGMVAVRVYQRGEPMRVWMETRDLDGEKAWRDLTRGGASEQEADKLLEREVSFDPDLWIVEVEDREGRPFLQEKLLDGDSA</sequence>
<reference evidence="1" key="3">
    <citation type="submission" date="2020-09" db="EMBL/GenBank/DDBJ databases">
        <authorList>
            <person name="Sun Q."/>
            <person name="Zhou Y."/>
        </authorList>
    </citation>
    <scope>NUCLEOTIDE SEQUENCE</scope>
    <source>
        <strain evidence="1">CGMCC 1.14984</strain>
    </source>
</reference>
<accession>A0A8J3ESK9</accession>
<proteinExistence type="predicted"/>
<keyword evidence="4" id="KW-1185">Reference proteome</keyword>
<dbReference type="Gene3D" id="3.40.1530.20">
    <property type="entry name" value="Protein of unknown function (DUF1491)"/>
    <property type="match status" value="1"/>
</dbReference>